<dbReference type="Proteomes" id="UP000827549">
    <property type="component" value="Chromosome 7"/>
</dbReference>
<evidence type="ECO:0000313" key="1">
    <source>
        <dbReference type="EMBL" id="WOO85461.1"/>
    </source>
</evidence>
<organism evidence="1 2">
    <name type="scientific">Vanrija pseudolonga</name>
    <dbReference type="NCBI Taxonomy" id="143232"/>
    <lineage>
        <taxon>Eukaryota</taxon>
        <taxon>Fungi</taxon>
        <taxon>Dikarya</taxon>
        <taxon>Basidiomycota</taxon>
        <taxon>Agaricomycotina</taxon>
        <taxon>Tremellomycetes</taxon>
        <taxon>Trichosporonales</taxon>
        <taxon>Trichosporonaceae</taxon>
        <taxon>Vanrija</taxon>
    </lineage>
</organism>
<sequence>MHLSLSDHPHILDRILSHAAWSTLPTVRQTTKEVAAYANAVLYRHVVVNVRGTALELLDPFRMQRVPGLRLEPRHPDYKLTLQRLAAHTSTFDFVAIGVMTLENLGSTEAWDDIRPIAEKKRIRSSQPITYLLDTPQDVILHHAVDFTPRGRRELVRTEIRRLIIRIDVSELHTRPFPQVNGLTAVTPMGDFTTGAGYLLRADEIIFLFTQGDGRPIPGWHEFVDDPDSQPPRPIDMLLSLGFSPLDPHPVTIAGLESIDPRILYVEPSAADTKESRLMRLHQALIPFIARGVTVTSHCEIQYDTGARVNLFLVTLDDFRHSAGLDDEYDWRVIMSKPGVKLPFPATWNVTKHL</sequence>
<proteinExistence type="predicted"/>
<name>A0AAF0YIV7_9TREE</name>
<dbReference type="GeneID" id="87812124"/>
<gene>
    <name evidence="1" type="ORF">LOC62_07G008960</name>
</gene>
<dbReference type="RefSeq" id="XP_062631487.1">
    <property type="nucleotide sequence ID" value="XM_062775503.1"/>
</dbReference>
<accession>A0AAF0YIV7</accession>
<protein>
    <submittedName>
        <fullName evidence="1">Uncharacterized protein</fullName>
    </submittedName>
</protein>
<dbReference type="EMBL" id="CP086720">
    <property type="protein sequence ID" value="WOO85461.1"/>
    <property type="molecule type" value="Genomic_DNA"/>
</dbReference>
<reference evidence="1" key="1">
    <citation type="submission" date="2023-10" db="EMBL/GenBank/DDBJ databases">
        <authorList>
            <person name="Noh H."/>
        </authorList>
    </citation>
    <scope>NUCLEOTIDE SEQUENCE</scope>
    <source>
        <strain evidence="1">DUCC4014</strain>
    </source>
</reference>
<dbReference type="AlphaFoldDB" id="A0AAF0YIV7"/>
<keyword evidence="2" id="KW-1185">Reference proteome</keyword>
<evidence type="ECO:0000313" key="2">
    <source>
        <dbReference type="Proteomes" id="UP000827549"/>
    </source>
</evidence>